<feature type="region of interest" description="Disordered" evidence="1">
    <location>
        <begin position="1"/>
        <end position="24"/>
    </location>
</feature>
<name>A0A1I5AMY1_9GAMM</name>
<organism evidence="2 3">
    <name type="scientific">Dokdonella immobilis</name>
    <dbReference type="NCBI Taxonomy" id="578942"/>
    <lineage>
        <taxon>Bacteria</taxon>
        <taxon>Pseudomonadati</taxon>
        <taxon>Pseudomonadota</taxon>
        <taxon>Gammaproteobacteria</taxon>
        <taxon>Lysobacterales</taxon>
        <taxon>Rhodanobacteraceae</taxon>
        <taxon>Dokdonella</taxon>
    </lineage>
</organism>
<evidence type="ECO:0000313" key="3">
    <source>
        <dbReference type="Proteomes" id="UP000198575"/>
    </source>
</evidence>
<reference evidence="2 3" key="1">
    <citation type="submission" date="2016-10" db="EMBL/GenBank/DDBJ databases">
        <authorList>
            <person name="de Groot N.N."/>
        </authorList>
    </citation>
    <scope>NUCLEOTIDE SEQUENCE [LARGE SCALE GENOMIC DNA]</scope>
    <source>
        <strain evidence="2 3">CGMCC 1.7659</strain>
    </source>
</reference>
<dbReference type="AlphaFoldDB" id="A0A1I5AMY1"/>
<feature type="compositionally biased region" description="Basic and acidic residues" evidence="1">
    <location>
        <begin position="1"/>
        <end position="10"/>
    </location>
</feature>
<sequence>MACRADDRQVSVEAGRSRHGPVGSWLAAGRNARRTPASASRAALRNGALRTASHYTRGEFGKGLKRQVIFGFPRTYPADAVEVELPDIAAARALAGSRLRALEDALAERHAQLAPLLPGNEDARALLNRCADVIRIAFVRLARRHGSLSEDFHAYHNEEHILDILKGRISRLIQTHGVFALSLRDWCVLDLFAACHDLRQREEPAYQAGVGANERASLEETFRLLGQCGFSREADADIHLALDLTIGGSTFDARPPPGGAAFNAAELVQSGGALAAKLSQKLDKHRPGWRDDPKIVHAHELALIAADLDTANVAEPFVRFAASAENLCLEREMLCRRDLDAGESAQPVLGFLTDGQDRFFFDLHRFNSELGRQAFGPAKEHNAARLKSLSLGLRARIAMRGRPESGRQVLQAYGETVAGLI</sequence>
<dbReference type="Proteomes" id="UP000198575">
    <property type="component" value="Unassembled WGS sequence"/>
</dbReference>
<gene>
    <name evidence="2" type="ORF">SAMN05216289_14016</name>
</gene>
<accession>A0A1I5AMY1</accession>
<dbReference type="STRING" id="578942.SAMN05216289_14016"/>
<protein>
    <submittedName>
        <fullName evidence="2">Uncharacterized protein</fullName>
    </submittedName>
</protein>
<keyword evidence="3" id="KW-1185">Reference proteome</keyword>
<dbReference type="EMBL" id="FOVF01000040">
    <property type="protein sequence ID" value="SFN63775.1"/>
    <property type="molecule type" value="Genomic_DNA"/>
</dbReference>
<evidence type="ECO:0000256" key="1">
    <source>
        <dbReference type="SAM" id="MobiDB-lite"/>
    </source>
</evidence>
<proteinExistence type="predicted"/>
<evidence type="ECO:0000313" key="2">
    <source>
        <dbReference type="EMBL" id="SFN63775.1"/>
    </source>
</evidence>